<dbReference type="SUPFAM" id="SSF64288">
    <property type="entry name" value="Chorismate lyase-like"/>
    <property type="match status" value="1"/>
</dbReference>
<dbReference type="InterPro" id="IPR050679">
    <property type="entry name" value="Bact_HTH_transcr_reg"/>
</dbReference>
<dbReference type="SMART" id="SM00345">
    <property type="entry name" value="HTH_GNTR"/>
    <property type="match status" value="1"/>
</dbReference>
<protein>
    <submittedName>
        <fullName evidence="5">GntR family transcriptional regulator</fullName>
    </submittedName>
</protein>
<dbReference type="Gene3D" id="1.10.10.10">
    <property type="entry name" value="Winged helix-like DNA-binding domain superfamily/Winged helix DNA-binding domain"/>
    <property type="match status" value="1"/>
</dbReference>
<dbReference type="InterPro" id="IPR011663">
    <property type="entry name" value="UTRA"/>
</dbReference>
<dbReference type="InterPro" id="IPR036390">
    <property type="entry name" value="WH_DNA-bd_sf"/>
</dbReference>
<dbReference type="SMART" id="SM00866">
    <property type="entry name" value="UTRA"/>
    <property type="match status" value="1"/>
</dbReference>
<dbReference type="Pfam" id="PF07702">
    <property type="entry name" value="UTRA"/>
    <property type="match status" value="1"/>
</dbReference>
<gene>
    <name evidence="5" type="ORF">E8M01_17820</name>
</gene>
<dbReference type="InterPro" id="IPR028978">
    <property type="entry name" value="Chorismate_lyase_/UTRA_dom_sf"/>
</dbReference>
<feature type="domain" description="HTH gntR-type" evidence="4">
    <location>
        <begin position="9"/>
        <end position="77"/>
    </location>
</feature>
<dbReference type="GO" id="GO:0003677">
    <property type="term" value="F:DNA binding"/>
    <property type="evidence" value="ECO:0007669"/>
    <property type="project" value="UniProtKB-KW"/>
</dbReference>
<dbReference type="RefSeq" id="WP_136961352.1">
    <property type="nucleotide sequence ID" value="NZ_CP039690.1"/>
</dbReference>
<dbReference type="KEGG" id="pstg:E8M01_17820"/>
<dbReference type="Pfam" id="PF00392">
    <property type="entry name" value="GntR"/>
    <property type="match status" value="1"/>
</dbReference>
<dbReference type="InterPro" id="IPR000524">
    <property type="entry name" value="Tscrpt_reg_HTH_GntR"/>
</dbReference>
<dbReference type="PANTHER" id="PTHR44846:SF17">
    <property type="entry name" value="GNTR-FAMILY TRANSCRIPTIONAL REGULATOR"/>
    <property type="match status" value="1"/>
</dbReference>
<dbReference type="GO" id="GO:0003700">
    <property type="term" value="F:DNA-binding transcription factor activity"/>
    <property type="evidence" value="ECO:0007669"/>
    <property type="project" value="InterPro"/>
</dbReference>
<dbReference type="AlphaFoldDB" id="A0A4D7B8K1"/>
<evidence type="ECO:0000313" key="6">
    <source>
        <dbReference type="Proteomes" id="UP000298781"/>
    </source>
</evidence>
<keyword evidence="6" id="KW-1185">Reference proteome</keyword>
<dbReference type="SUPFAM" id="SSF46785">
    <property type="entry name" value="Winged helix' DNA-binding domain"/>
    <property type="match status" value="1"/>
</dbReference>
<evidence type="ECO:0000313" key="5">
    <source>
        <dbReference type="EMBL" id="QCI65906.1"/>
    </source>
</evidence>
<dbReference type="CDD" id="cd07377">
    <property type="entry name" value="WHTH_GntR"/>
    <property type="match status" value="1"/>
</dbReference>
<dbReference type="EMBL" id="CP039690">
    <property type="protein sequence ID" value="QCI65906.1"/>
    <property type="molecule type" value="Genomic_DNA"/>
</dbReference>
<reference evidence="5 6" key="1">
    <citation type="submission" date="2019-04" db="EMBL/GenBank/DDBJ databases">
        <title>Phreatobacter aquaticus sp. nov.</title>
        <authorList>
            <person name="Choi A."/>
        </authorList>
    </citation>
    <scope>NUCLEOTIDE SEQUENCE [LARGE SCALE GENOMIC DNA]</scope>
    <source>
        <strain evidence="5 6">KCTC 52518</strain>
    </source>
</reference>
<dbReference type="PANTHER" id="PTHR44846">
    <property type="entry name" value="MANNOSYL-D-GLYCERATE TRANSPORT/METABOLISM SYSTEM REPRESSOR MNGR-RELATED"/>
    <property type="match status" value="1"/>
</dbReference>
<proteinExistence type="predicted"/>
<evidence type="ECO:0000256" key="1">
    <source>
        <dbReference type="ARBA" id="ARBA00023015"/>
    </source>
</evidence>
<dbReference type="Gene3D" id="3.40.1410.10">
    <property type="entry name" value="Chorismate lyase-like"/>
    <property type="match status" value="1"/>
</dbReference>
<accession>A0A4D7B8K1</accession>
<sequence length="246" mass="27658">MTDKTSAAQPRHRNLAAVLADEIACAVYPIGGRFPTEQELQARFQVGRHTVREALKILTEQGLLGRRRKTGTVVLSARPVSHYAHSLRDLRGLLDFAENTLLDIRYESFVSTSERGPPELQGLPDTRWLRIAGVRSTRSNGELLCWSEIYVPDRFAPERDRIRQPDRAIYERVLEQHGLKLEYVEQDVTAAALPGPIAALLGAEPDSPALMVTRRYVAHTGATFEVSQNLYPAGRYSLRSMLRQRA</sequence>
<dbReference type="PROSITE" id="PS50949">
    <property type="entry name" value="HTH_GNTR"/>
    <property type="match status" value="1"/>
</dbReference>
<evidence type="ECO:0000259" key="4">
    <source>
        <dbReference type="PROSITE" id="PS50949"/>
    </source>
</evidence>
<dbReference type="Proteomes" id="UP000298781">
    <property type="component" value="Chromosome"/>
</dbReference>
<evidence type="ECO:0000256" key="3">
    <source>
        <dbReference type="ARBA" id="ARBA00023163"/>
    </source>
</evidence>
<dbReference type="GO" id="GO:0045892">
    <property type="term" value="P:negative regulation of DNA-templated transcription"/>
    <property type="evidence" value="ECO:0007669"/>
    <property type="project" value="TreeGrafter"/>
</dbReference>
<dbReference type="InterPro" id="IPR036388">
    <property type="entry name" value="WH-like_DNA-bd_sf"/>
</dbReference>
<keyword evidence="2" id="KW-0238">DNA-binding</keyword>
<organism evidence="5 6">
    <name type="scientific">Phreatobacter stygius</name>
    <dbReference type="NCBI Taxonomy" id="1940610"/>
    <lineage>
        <taxon>Bacteria</taxon>
        <taxon>Pseudomonadati</taxon>
        <taxon>Pseudomonadota</taxon>
        <taxon>Alphaproteobacteria</taxon>
        <taxon>Hyphomicrobiales</taxon>
        <taxon>Phreatobacteraceae</taxon>
        <taxon>Phreatobacter</taxon>
    </lineage>
</organism>
<dbReference type="PRINTS" id="PR00035">
    <property type="entry name" value="HTHGNTR"/>
</dbReference>
<keyword evidence="1" id="KW-0805">Transcription regulation</keyword>
<name>A0A4D7B8K1_9HYPH</name>
<dbReference type="OrthoDB" id="7339934at2"/>
<evidence type="ECO:0000256" key="2">
    <source>
        <dbReference type="ARBA" id="ARBA00023125"/>
    </source>
</evidence>
<keyword evidence="3" id="KW-0804">Transcription</keyword>